<dbReference type="EMBL" id="RZGX01000001">
    <property type="protein sequence ID" value="RUR26385.1"/>
    <property type="molecule type" value="Genomic_DNA"/>
</dbReference>
<dbReference type="Proteomes" id="UP000287374">
    <property type="component" value="Unassembled WGS sequence"/>
</dbReference>
<name>A0A317TZL3_9GAMM</name>
<accession>A0A317TZL3</accession>
<dbReference type="OrthoDB" id="5652878at2"/>
<dbReference type="RefSeq" id="WP_110143262.1">
    <property type="nucleotide sequence ID" value="NZ_QHJG01000022.1"/>
</dbReference>
<organism evidence="1 3">
    <name type="scientific">Legionella qingyii</name>
    <dbReference type="NCBI Taxonomy" id="2184757"/>
    <lineage>
        <taxon>Bacteria</taxon>
        <taxon>Pseudomonadati</taxon>
        <taxon>Pseudomonadota</taxon>
        <taxon>Gammaproteobacteria</taxon>
        <taxon>Legionellales</taxon>
        <taxon>Legionellaceae</taxon>
        <taxon>Legionella</taxon>
    </lineage>
</organism>
<keyword evidence="4" id="KW-1185">Reference proteome</keyword>
<comment type="caution">
    <text evidence="1">The sequence shown here is derived from an EMBL/GenBank/DDBJ whole genome shotgun (WGS) entry which is preliminary data.</text>
</comment>
<gene>
    <name evidence="1" type="ORF">DGG96_13945</name>
    <name evidence="2" type="ORF">ELY20_00215</name>
</gene>
<evidence type="ECO:0000313" key="1">
    <source>
        <dbReference type="EMBL" id="PWY55011.1"/>
    </source>
</evidence>
<dbReference type="EMBL" id="QHJG01000022">
    <property type="protein sequence ID" value="PWY55011.1"/>
    <property type="molecule type" value="Genomic_DNA"/>
</dbReference>
<protein>
    <submittedName>
        <fullName evidence="1">Uncharacterized protein</fullName>
    </submittedName>
</protein>
<evidence type="ECO:0000313" key="2">
    <source>
        <dbReference type="EMBL" id="RUR26385.1"/>
    </source>
</evidence>
<reference evidence="2 4" key="2">
    <citation type="submission" date="2018-12" db="EMBL/GenBank/DDBJ databases">
        <title>Legionella sp,whole genome shotgun sequence.</title>
        <authorList>
            <person name="Wu H."/>
        </authorList>
    </citation>
    <scope>NUCLEOTIDE SEQUENCE [LARGE SCALE GENOMIC DNA]</scope>
    <source>
        <strain evidence="2">Km489</strain>
        <strain evidence="4">km489</strain>
    </source>
</reference>
<sequence length="92" mass="10422">MKFEKIEYFLKKAGFQLTHEGVGFGEVEGCPSYLYQKNILGSTPQMIQLAVSGENKEDIHPVYSDNVPKLVRDSVNNIINNNMIESANIIRF</sequence>
<evidence type="ECO:0000313" key="4">
    <source>
        <dbReference type="Proteomes" id="UP000287374"/>
    </source>
</evidence>
<dbReference type="Proteomes" id="UP000247152">
    <property type="component" value="Unassembled WGS sequence"/>
</dbReference>
<reference evidence="1 3" key="1">
    <citation type="submission" date="2018-05" db="EMBL/GenBank/DDBJ databases">
        <title>Legionella qingyii sp.nov., whole genome shotgun sequence.</title>
        <authorList>
            <person name="Wu H."/>
            <person name="Zhu Q."/>
            <person name="Hu C."/>
        </authorList>
    </citation>
    <scope>NUCLEOTIDE SEQUENCE [LARGE SCALE GENOMIC DNA]</scope>
    <source>
        <strain evidence="1 3">HEB18</strain>
    </source>
</reference>
<proteinExistence type="predicted"/>
<evidence type="ECO:0000313" key="3">
    <source>
        <dbReference type="Proteomes" id="UP000247152"/>
    </source>
</evidence>
<dbReference type="AlphaFoldDB" id="A0A317TZL3"/>